<dbReference type="InterPro" id="IPR006119">
    <property type="entry name" value="Resolv_N"/>
</dbReference>
<dbReference type="PROSITE" id="PS00397">
    <property type="entry name" value="RECOMBINASES_1"/>
    <property type="match status" value="1"/>
</dbReference>
<dbReference type="InterPro" id="IPR046789">
    <property type="entry name" value="HTH_62"/>
</dbReference>
<dbReference type="GO" id="GO:0000150">
    <property type="term" value="F:DNA strand exchange activity"/>
    <property type="evidence" value="ECO:0007669"/>
    <property type="project" value="InterPro"/>
</dbReference>
<dbReference type="Proteomes" id="UP000306147">
    <property type="component" value="Unassembled WGS sequence"/>
</dbReference>
<evidence type="ECO:0000256" key="5">
    <source>
        <dbReference type="PROSITE-ProRule" id="PRU10137"/>
    </source>
</evidence>
<comment type="caution">
    <text evidence="7">The sequence shown here is derived from an EMBL/GenBank/DDBJ whole genome shotgun (WGS) entry which is preliminary data.</text>
</comment>
<reference evidence="7 8" key="1">
    <citation type="submission" date="2019-04" db="EMBL/GenBank/DDBJ databases">
        <title>Sphingomonas psychrotolerans sp. nov., isolated from soil in the Tianshan Mountains, Xinjiang, China.</title>
        <authorList>
            <person name="Luo Y."/>
            <person name="Sheng H."/>
        </authorList>
    </citation>
    <scope>NUCLEOTIDE SEQUENCE [LARGE SCALE GENOMIC DNA]</scope>
    <source>
        <strain evidence="7 8">ZFGT-11</strain>
    </source>
</reference>
<gene>
    <name evidence="7" type="ORF">E5A73_04800</name>
</gene>
<feature type="active site" description="O-(5'-phospho-DNA)-serine intermediate" evidence="4 5">
    <location>
        <position position="12"/>
    </location>
</feature>
<feature type="domain" description="Resolvase/invertase-type recombinase catalytic" evidence="6">
    <location>
        <begin position="4"/>
        <end position="140"/>
    </location>
</feature>
<dbReference type="Pfam" id="PF20552">
    <property type="entry name" value="HTH_62"/>
    <property type="match status" value="1"/>
</dbReference>
<keyword evidence="3" id="KW-0233">DNA recombination</keyword>
<dbReference type="Gene3D" id="3.40.50.1390">
    <property type="entry name" value="Resolvase, N-terminal catalytic domain"/>
    <property type="match status" value="1"/>
</dbReference>
<dbReference type="PROSITE" id="PS51736">
    <property type="entry name" value="RECOMBINASES_3"/>
    <property type="match status" value="1"/>
</dbReference>
<sequence>MAVNFTAYLRVSTDRQGAFGLGIEAQRKAVQRYVASVGGNLIEEHVEVETGRSATRPVLLQAIAQCRRQRAVLLIARLDRLARSVSFISSLMEGGVEFVAVDNPAANKVMLQMLAVFGEYERDQIATRTKAALAAAKSRGVVLGAHGKVLAANHRAAAEHFAESLRQPVERAVATGAATLSEIARCLNDEGHRTREGSAFSAGTTQKIMFRLGLRTAGMALPETRGGPML</sequence>
<dbReference type="RefSeq" id="WP_135962673.1">
    <property type="nucleotide sequence ID" value="NZ_SRXT01000002.1"/>
</dbReference>
<dbReference type="OrthoDB" id="2290206at2"/>
<dbReference type="EMBL" id="SRXT01000002">
    <property type="protein sequence ID" value="TGX54777.1"/>
    <property type="molecule type" value="Genomic_DNA"/>
</dbReference>
<dbReference type="CDD" id="cd00338">
    <property type="entry name" value="Ser_Recombinase"/>
    <property type="match status" value="1"/>
</dbReference>
<dbReference type="PANTHER" id="PTHR30461">
    <property type="entry name" value="DNA-INVERTASE FROM LAMBDOID PROPHAGE"/>
    <property type="match status" value="1"/>
</dbReference>
<evidence type="ECO:0000256" key="1">
    <source>
        <dbReference type="ARBA" id="ARBA00022908"/>
    </source>
</evidence>
<dbReference type="InterPro" id="IPR036162">
    <property type="entry name" value="Resolvase-like_N_sf"/>
</dbReference>
<dbReference type="SUPFAM" id="SSF53041">
    <property type="entry name" value="Resolvase-like"/>
    <property type="match status" value="1"/>
</dbReference>
<dbReference type="AlphaFoldDB" id="A0A4S1XFV2"/>
<name>A0A4S1XFV2_9SPHN</name>
<dbReference type="GO" id="GO:0015074">
    <property type="term" value="P:DNA integration"/>
    <property type="evidence" value="ECO:0007669"/>
    <property type="project" value="UniProtKB-KW"/>
</dbReference>
<dbReference type="GO" id="GO:0003677">
    <property type="term" value="F:DNA binding"/>
    <property type="evidence" value="ECO:0007669"/>
    <property type="project" value="UniProtKB-KW"/>
</dbReference>
<protein>
    <submittedName>
        <fullName evidence="7">Recombinase family protein</fullName>
    </submittedName>
</protein>
<keyword evidence="8" id="KW-1185">Reference proteome</keyword>
<proteinExistence type="predicted"/>
<evidence type="ECO:0000256" key="4">
    <source>
        <dbReference type="PIRSR" id="PIRSR606118-50"/>
    </source>
</evidence>
<dbReference type="SMART" id="SM00857">
    <property type="entry name" value="Resolvase"/>
    <property type="match status" value="1"/>
</dbReference>
<evidence type="ECO:0000313" key="8">
    <source>
        <dbReference type="Proteomes" id="UP000306147"/>
    </source>
</evidence>
<keyword evidence="2" id="KW-0238">DNA-binding</keyword>
<dbReference type="InterPro" id="IPR050639">
    <property type="entry name" value="SSR_resolvase"/>
</dbReference>
<dbReference type="Pfam" id="PF00239">
    <property type="entry name" value="Resolvase"/>
    <property type="match status" value="1"/>
</dbReference>
<evidence type="ECO:0000313" key="7">
    <source>
        <dbReference type="EMBL" id="TGX54777.1"/>
    </source>
</evidence>
<dbReference type="InterPro" id="IPR006118">
    <property type="entry name" value="Recombinase_CS"/>
</dbReference>
<dbReference type="PANTHER" id="PTHR30461:SF2">
    <property type="entry name" value="SERINE RECOMBINASE PINE-RELATED"/>
    <property type="match status" value="1"/>
</dbReference>
<evidence type="ECO:0000256" key="3">
    <source>
        <dbReference type="ARBA" id="ARBA00023172"/>
    </source>
</evidence>
<keyword evidence="1" id="KW-0229">DNA integration</keyword>
<evidence type="ECO:0000256" key="2">
    <source>
        <dbReference type="ARBA" id="ARBA00023125"/>
    </source>
</evidence>
<accession>A0A4S1XFV2</accession>
<evidence type="ECO:0000259" key="6">
    <source>
        <dbReference type="PROSITE" id="PS51736"/>
    </source>
</evidence>
<organism evidence="7 8">
    <name type="scientific">Sphingomonas gei</name>
    <dbReference type="NCBI Taxonomy" id="1395960"/>
    <lineage>
        <taxon>Bacteria</taxon>
        <taxon>Pseudomonadati</taxon>
        <taxon>Pseudomonadota</taxon>
        <taxon>Alphaproteobacteria</taxon>
        <taxon>Sphingomonadales</taxon>
        <taxon>Sphingomonadaceae</taxon>
        <taxon>Sphingomonas</taxon>
    </lineage>
</organism>